<feature type="chain" id="PRO_5026058685" evidence="1">
    <location>
        <begin position="21"/>
        <end position="431"/>
    </location>
</feature>
<evidence type="ECO:0000256" key="1">
    <source>
        <dbReference type="SAM" id="SignalP"/>
    </source>
</evidence>
<dbReference type="RefSeq" id="WP_158947389.1">
    <property type="nucleotide sequence ID" value="NZ_CP046400.1"/>
</dbReference>
<organism evidence="2 3">
    <name type="scientific">Pseudodesulfovibrio cashew</name>
    <dbReference type="NCBI Taxonomy" id="2678688"/>
    <lineage>
        <taxon>Bacteria</taxon>
        <taxon>Pseudomonadati</taxon>
        <taxon>Thermodesulfobacteriota</taxon>
        <taxon>Desulfovibrionia</taxon>
        <taxon>Desulfovibrionales</taxon>
        <taxon>Desulfovibrionaceae</taxon>
    </lineage>
</organism>
<accession>A0A6I6JBL5</accession>
<feature type="signal peptide" evidence="1">
    <location>
        <begin position="1"/>
        <end position="20"/>
    </location>
</feature>
<dbReference type="AlphaFoldDB" id="A0A6I6JBL5"/>
<dbReference type="Proteomes" id="UP000428328">
    <property type="component" value="Chromosome"/>
</dbReference>
<keyword evidence="3" id="KW-1185">Reference proteome</keyword>
<sequence length="431" mass="48413">MRAFLLTFLFTALLPLVALAGADDYRYPFGNPLQATVYGTPPDLIYDTKGEVPLKIRSIQIKGRTIPDIFSHDSEMFYSTALHDGPAPLVFVIAGTGAEHKSAKMVFLTRALYLAGFHVVALSSPTHMNFLVSVSEHGAAGYVPFDVDDLYRVMCWIKDDLAGEVEVTDYRVTGYSLGALHAAFLARKDSELGDFHFSKALLINPPVSLYHSVRRLDSWLDPETLGGKQPREEIQRIINIFSNYYKSQEITDLDDDFLYNMVTRTDLDGTDLRVLIGTDFRASSSSMIFASDVCLRAEYLVPPGAYPLKTGTPLMRFAEAAFDISFEDYMDEYLLPYVRHLEPDVDRYEFIQRCSLYAIRSYLAETDKIELLGNRDDVILNENDIRFIESVFGGRASLYPTGGHCGNMMYPHFVKRMLAMLDAPAGQEGTP</sequence>
<evidence type="ECO:0000313" key="2">
    <source>
        <dbReference type="EMBL" id="QGY40166.1"/>
    </source>
</evidence>
<dbReference type="Gene3D" id="3.40.50.1820">
    <property type="entry name" value="alpha/beta hydrolase"/>
    <property type="match status" value="1"/>
</dbReference>
<evidence type="ECO:0000313" key="3">
    <source>
        <dbReference type="Proteomes" id="UP000428328"/>
    </source>
</evidence>
<reference evidence="2 3" key="1">
    <citation type="submission" date="2019-11" db="EMBL/GenBank/DDBJ databases">
        <authorList>
            <person name="Zheng R.K."/>
            <person name="Sun C.M."/>
        </authorList>
    </citation>
    <scope>NUCLEOTIDE SEQUENCE [LARGE SCALE GENOMIC DNA]</scope>
    <source>
        <strain evidence="2 3">SRB007</strain>
    </source>
</reference>
<gene>
    <name evidence="2" type="ORF">GM415_08500</name>
</gene>
<dbReference type="InterPro" id="IPR007428">
    <property type="entry name" value="MlaA"/>
</dbReference>
<dbReference type="GO" id="GO:0016787">
    <property type="term" value="F:hydrolase activity"/>
    <property type="evidence" value="ECO:0007669"/>
    <property type="project" value="UniProtKB-KW"/>
</dbReference>
<dbReference type="KEGG" id="psel:GM415_08500"/>
<keyword evidence="2" id="KW-0378">Hydrolase</keyword>
<dbReference type="PANTHER" id="PTHR30035">
    <property type="entry name" value="LIPOPROTEIN VACJ-RELATED"/>
    <property type="match status" value="1"/>
</dbReference>
<dbReference type="InterPro" id="IPR029058">
    <property type="entry name" value="AB_hydrolase_fold"/>
</dbReference>
<dbReference type="PANTHER" id="PTHR30035:SF1">
    <property type="entry name" value="AB HYDROLASE-1 DOMAIN-CONTAINING PROTEIN"/>
    <property type="match status" value="1"/>
</dbReference>
<dbReference type="SUPFAM" id="SSF53474">
    <property type="entry name" value="alpha/beta-Hydrolases"/>
    <property type="match status" value="1"/>
</dbReference>
<keyword evidence="1" id="KW-0732">Signal</keyword>
<dbReference type="GO" id="GO:0016020">
    <property type="term" value="C:membrane"/>
    <property type="evidence" value="ECO:0007669"/>
    <property type="project" value="InterPro"/>
</dbReference>
<name>A0A6I6JBL5_9BACT</name>
<dbReference type="EMBL" id="CP046400">
    <property type="protein sequence ID" value="QGY40166.1"/>
    <property type="molecule type" value="Genomic_DNA"/>
</dbReference>
<proteinExistence type="predicted"/>
<protein>
    <submittedName>
        <fullName evidence="2">Alpha/beta hydrolase</fullName>
    </submittedName>
</protein>